<evidence type="ECO:0000256" key="3">
    <source>
        <dbReference type="ARBA" id="ARBA00022729"/>
    </source>
</evidence>
<dbReference type="InterPro" id="IPR013320">
    <property type="entry name" value="ConA-like_dom_sf"/>
</dbReference>
<keyword evidence="4" id="KW-0106">Calcium</keyword>
<evidence type="ECO:0000256" key="2">
    <source>
        <dbReference type="ARBA" id="ARBA00022723"/>
    </source>
</evidence>
<dbReference type="InterPro" id="IPR014756">
    <property type="entry name" value="Ig_E-set"/>
</dbReference>
<dbReference type="Pfam" id="PF01833">
    <property type="entry name" value="TIG"/>
    <property type="match status" value="1"/>
</dbReference>
<evidence type="ECO:0000256" key="5">
    <source>
        <dbReference type="ARBA" id="ARBA00023157"/>
    </source>
</evidence>
<dbReference type="Pfam" id="PF12733">
    <property type="entry name" value="Cadherin-like"/>
    <property type="match status" value="1"/>
</dbReference>
<gene>
    <name evidence="8" type="ORF">GCM10023091_36960</name>
</gene>
<reference evidence="9" key="1">
    <citation type="journal article" date="2019" name="Int. J. Syst. Evol. Microbiol.">
        <title>The Global Catalogue of Microorganisms (GCM) 10K type strain sequencing project: providing services to taxonomists for standard genome sequencing and annotation.</title>
        <authorList>
            <consortium name="The Broad Institute Genomics Platform"/>
            <consortium name="The Broad Institute Genome Sequencing Center for Infectious Disease"/>
            <person name="Wu L."/>
            <person name="Ma J."/>
        </authorList>
    </citation>
    <scope>NUCLEOTIDE SEQUENCE [LARGE SCALE GENOMIC DNA]</scope>
    <source>
        <strain evidence="9">JCM 31920</strain>
    </source>
</reference>
<feature type="domain" description="Laminin G" evidence="7">
    <location>
        <begin position="1383"/>
        <end position="1555"/>
    </location>
</feature>
<evidence type="ECO:0000259" key="7">
    <source>
        <dbReference type="PROSITE" id="PS50025"/>
    </source>
</evidence>
<dbReference type="PANTHER" id="PTHR19277:SF125">
    <property type="entry name" value="B6"/>
    <property type="match status" value="1"/>
</dbReference>
<feature type="chain" id="PRO_5047085855" description="Laminin G domain-containing protein" evidence="6">
    <location>
        <begin position="26"/>
        <end position="1894"/>
    </location>
</feature>
<comment type="cofactor">
    <cofactor evidence="1">
        <name>Ca(2+)</name>
        <dbReference type="ChEBI" id="CHEBI:29108"/>
    </cofactor>
</comment>
<dbReference type="Proteomes" id="UP001501508">
    <property type="component" value="Unassembled WGS sequence"/>
</dbReference>
<dbReference type="SUPFAM" id="SSF81296">
    <property type="entry name" value="E set domains"/>
    <property type="match status" value="1"/>
</dbReference>
<comment type="caution">
    <text evidence="8">The sequence shown here is derived from an EMBL/GenBank/DDBJ whole genome shotgun (WGS) entry which is preliminary data.</text>
</comment>
<keyword evidence="2" id="KW-0479">Metal-binding</keyword>
<keyword evidence="9" id="KW-1185">Reference proteome</keyword>
<name>A0ABP8M7E9_9BACT</name>
<sequence length="1894" mass="202854">MQKTSTLLLYLYVALLCSCTFGALAQVPTEFTAISCGNGNVTLTAVGSPPFRWYRNTPGSTVLSTSRTFVPPFPGTYYYADSEEFYRKVEVYVTAKPDSVFNSNFAICLNTPMHFEAKPDRFKFAFNGNGMNAGAEVQGEYPTRSDTSLTMEASVFWRGGSARQCILYNGSTGVNGYGLFVSAGGQLSVVAGGVSLSSTVSVTNGKWHHVAATRTADAKNKPGTWKLYLDGVPYDVTNNTTKPIQPSLAGFSVGRSSTGLESFNGKIDEVKMWFVARDIYGIATSRMDVMPVPQNGLAGYWRFDAETGQHVPDVSGNGYHLTLSDNLARAFSSGYEWNFAGTKTEGTPYPPDQIFATAGDKSVTFTVTDLVGCKSDSVKILNANNYKPPVTASASVAAACVNDKINLFASGGGIALSSDFNDNLGAGWTVSGFALEPSNTFYTTPDGSKAYLASAFGKKITDAQMISPAFSTKQLTDDKIRLSHYNAPSTLSQSAKVQLSTDKTNWTTLAEYTGTRGLPFSFAREIWSLPAAFENKDVVYIRFLYNEEYCEGWGSGWYIDNLDIYTGLGKAEFIWTSSPNYFNANVQNPVDVVHKGPTAYTVRANTGCMSDPATIIVNTNPVANAQISIKDHPVTSKDVCANDVVKIVFTGSGAQAPFTFAYKVNEGPVQTITTTSGNSVELTAPTGNAGTFAYNLLRVSGPNACSREVSEVISIMVAAKPAATLTGSQSVCQNEPAYITFKATGGRSPFTYSYQYPENPAGFITSAAAELSLQVSTAEAGIAEYILYGVRDGNGCETSYEVNGNAPVARIAVGEKPVVNVSQPPTIPPAATEFPINYWSEGIGNPNKYSVKATGPNAMPGFVAVENEFFNWGNYLVPVKIPASAAGTYNFEFSVVNSDAGCPSVYPITLEVADNDSRLSGFSVSNGPLSPAFAPGVFEYTAPDVPLSTTAISVTATVANPTSVITNGSTVIASGVPFQHNFAFPGQNHISLRVTAQDGSYTTYTIYVTQRYPLTIGGYDGDAYGAYSLRKLGVLFQHGTITPPPPVPGYTHAAQPLIRVRRATDNALLDIGFTADGVLDTLALKRFAGTSDAFVNIWYDQGGNDHDAVQNTPGSQPRIVHAGRVERKGSLPTLYFYGSTGNNVFLSTNSFVGRANGFGLFAVAGVKSDFTNNDNALVSKTLGNQPAPWDIYGSHYDVGNGAGGFDAATTTVPFTSATPFAVRTFVGRRFSAVQAYLNGSVNTTATAMAANLTDPGSPLTIGSRQDGATRLAGWISEVIYQGGGVYSNLVPLVNNQKQTYLKPFIHSFTPVMAQGNAEITITGENFTGATTVSVGNSPATISSVTAGQIKATINDGSSGEVSVTTPLGTGSKGGFYYGTPPGKTLSFDGGDDYVTIDNDSPGSFGTGDFTIEMYARTTQNTGAGSVLNKRDVCGLTSYFDFIITDGKIKFVSCENGSGLNYNSISGTTRVTDGKWHHIAVTRAGNVISLYVDDHLDIAFTTRGIADIQNNTAMKMGNNVCNNRYSGSLDELRIWNYARTPAELQAARFNVVDPKAENLLVYYNFDVTDNNGRLSDIAAASTSGTLRNFEGGSSLTESYSMVLPVARDASDFTATGFTARWAEPVVGSADRYLLDVSANEQFDSFLEGYHALPVTGTSQIVTVPSARSGRASAAGQYYYYRVRAEKTGLEGQGGSSNITTVSFNPLPVHLVSFTGTKTENASVLKWTVTNEQEFEGYEVQRSFDARTFEKIAWLDAVSNGLTAVTRYHYQDNMSGINSGSMYYYRLKMIDRDGSYAMSKVIAIDHGMGSAVIGRVYPNPVSGRDCFIDIKLETAGNWQSDILGVTGTLLRSKPLKLGEGHHRILLETRDLPSGIYLLKLRNVDSGQDVVRKMVVN</sequence>
<proteinExistence type="predicted"/>
<dbReference type="RefSeq" id="WP_345031944.1">
    <property type="nucleotide sequence ID" value="NZ_BAABEY010000033.1"/>
</dbReference>
<dbReference type="InterPro" id="IPR006558">
    <property type="entry name" value="LamG-like"/>
</dbReference>
<protein>
    <recommendedName>
        <fullName evidence="7">Laminin G domain-containing protein</fullName>
    </recommendedName>
</protein>
<keyword evidence="5" id="KW-1015">Disulfide bond</keyword>
<dbReference type="SMART" id="SM00560">
    <property type="entry name" value="LamGL"/>
    <property type="match status" value="2"/>
</dbReference>
<dbReference type="Pfam" id="PF13385">
    <property type="entry name" value="Laminin_G_3"/>
    <property type="match status" value="2"/>
</dbReference>
<dbReference type="CDD" id="cd00110">
    <property type="entry name" value="LamG"/>
    <property type="match status" value="1"/>
</dbReference>
<dbReference type="PROSITE" id="PS50025">
    <property type="entry name" value="LAM_G_DOMAIN"/>
    <property type="match status" value="1"/>
</dbReference>
<dbReference type="InterPro" id="IPR013783">
    <property type="entry name" value="Ig-like_fold"/>
</dbReference>
<evidence type="ECO:0000256" key="4">
    <source>
        <dbReference type="ARBA" id="ARBA00022837"/>
    </source>
</evidence>
<dbReference type="InterPro" id="IPR001791">
    <property type="entry name" value="Laminin_G"/>
</dbReference>
<dbReference type="PANTHER" id="PTHR19277">
    <property type="entry name" value="PENTRAXIN"/>
    <property type="match status" value="1"/>
</dbReference>
<evidence type="ECO:0000256" key="6">
    <source>
        <dbReference type="SAM" id="SignalP"/>
    </source>
</evidence>
<organism evidence="8 9">
    <name type="scientific">Ravibacter arvi</name>
    <dbReference type="NCBI Taxonomy" id="2051041"/>
    <lineage>
        <taxon>Bacteria</taxon>
        <taxon>Pseudomonadati</taxon>
        <taxon>Bacteroidota</taxon>
        <taxon>Cytophagia</taxon>
        <taxon>Cytophagales</taxon>
        <taxon>Spirosomataceae</taxon>
        <taxon>Ravibacter</taxon>
    </lineage>
</organism>
<evidence type="ECO:0000313" key="9">
    <source>
        <dbReference type="Proteomes" id="UP001501508"/>
    </source>
</evidence>
<evidence type="ECO:0000313" key="8">
    <source>
        <dbReference type="EMBL" id="GAA4445368.1"/>
    </source>
</evidence>
<feature type="signal peptide" evidence="6">
    <location>
        <begin position="1"/>
        <end position="25"/>
    </location>
</feature>
<dbReference type="PROSITE" id="PS51257">
    <property type="entry name" value="PROKAR_LIPOPROTEIN"/>
    <property type="match status" value="1"/>
</dbReference>
<dbReference type="InterPro" id="IPR025883">
    <property type="entry name" value="Cadherin-like_domain"/>
</dbReference>
<dbReference type="Gene3D" id="2.60.40.10">
    <property type="entry name" value="Immunoglobulins"/>
    <property type="match status" value="2"/>
</dbReference>
<accession>A0ABP8M7E9</accession>
<dbReference type="InterPro" id="IPR051360">
    <property type="entry name" value="Neuronal_Pentraxin_Related"/>
</dbReference>
<dbReference type="InterPro" id="IPR002909">
    <property type="entry name" value="IPT_dom"/>
</dbReference>
<dbReference type="SUPFAM" id="SSF49899">
    <property type="entry name" value="Concanavalin A-like lectins/glucanases"/>
    <property type="match status" value="2"/>
</dbReference>
<dbReference type="EMBL" id="BAABEY010000033">
    <property type="protein sequence ID" value="GAA4445368.1"/>
    <property type="molecule type" value="Genomic_DNA"/>
</dbReference>
<keyword evidence="3 6" id="KW-0732">Signal</keyword>
<dbReference type="Gene3D" id="2.60.120.200">
    <property type="match status" value="3"/>
</dbReference>
<evidence type="ECO:0000256" key="1">
    <source>
        <dbReference type="ARBA" id="ARBA00001913"/>
    </source>
</evidence>